<protein>
    <recommendedName>
        <fullName evidence="3">RepB-like DNA primase domain-containing protein</fullName>
    </recommendedName>
</protein>
<evidence type="ECO:0000256" key="1">
    <source>
        <dbReference type="SAM" id="MobiDB-lite"/>
    </source>
</evidence>
<dbReference type="EMBL" id="BARV01038243">
    <property type="protein sequence ID" value="GAI58060.1"/>
    <property type="molecule type" value="Genomic_DNA"/>
</dbReference>
<reference evidence="2" key="1">
    <citation type="journal article" date="2014" name="Front. Microbiol.">
        <title>High frequency of phylogenetically diverse reductive dehalogenase-homologous genes in deep subseafloor sedimentary metagenomes.</title>
        <authorList>
            <person name="Kawai M."/>
            <person name="Futagami T."/>
            <person name="Toyoda A."/>
            <person name="Takaki Y."/>
            <person name="Nishi S."/>
            <person name="Hori S."/>
            <person name="Arai W."/>
            <person name="Tsubouchi T."/>
            <person name="Morono Y."/>
            <person name="Uchiyama I."/>
            <person name="Ito T."/>
            <person name="Fujiyama A."/>
            <person name="Inagaki F."/>
            <person name="Takami H."/>
        </authorList>
    </citation>
    <scope>NUCLEOTIDE SEQUENCE</scope>
    <source>
        <strain evidence="2">Expedition CK06-06</strain>
    </source>
</reference>
<dbReference type="AlphaFoldDB" id="X1R4L1"/>
<accession>X1R4L1</accession>
<feature type="compositionally biased region" description="Basic and acidic residues" evidence="1">
    <location>
        <begin position="1"/>
        <end position="15"/>
    </location>
</feature>
<gene>
    <name evidence="2" type="ORF">S06H3_58970</name>
</gene>
<feature type="non-terminal residue" evidence="2">
    <location>
        <position position="171"/>
    </location>
</feature>
<evidence type="ECO:0000313" key="2">
    <source>
        <dbReference type="EMBL" id="GAI58060.1"/>
    </source>
</evidence>
<organism evidence="2">
    <name type="scientific">marine sediment metagenome</name>
    <dbReference type="NCBI Taxonomy" id="412755"/>
    <lineage>
        <taxon>unclassified sequences</taxon>
        <taxon>metagenomes</taxon>
        <taxon>ecological metagenomes</taxon>
    </lineage>
</organism>
<feature type="region of interest" description="Disordered" evidence="1">
    <location>
        <begin position="1"/>
        <end position="21"/>
    </location>
</feature>
<proteinExistence type="predicted"/>
<sequence>MEKTLKESSLRERPQTKNSTGEQARLGTFFETLFKNVQGYIEIRTIRKGQVKQSFYSDLKRLTSDLTSGLPEFKDTNVYFGVCPRNQKKGREENVKEVSCVWIDLDCHNDKERIEKLRSLKRFNLRPSIIVNSGRGFHIYWLLDEVFVVRDQEEKETIKGYIKGLSKVLGG</sequence>
<name>X1R4L1_9ZZZZ</name>
<comment type="caution">
    <text evidence="2">The sequence shown here is derived from an EMBL/GenBank/DDBJ whole genome shotgun (WGS) entry which is preliminary data.</text>
</comment>
<evidence type="ECO:0008006" key="3">
    <source>
        <dbReference type="Google" id="ProtNLM"/>
    </source>
</evidence>
<dbReference type="SUPFAM" id="SSF56747">
    <property type="entry name" value="Prim-pol domain"/>
    <property type="match status" value="1"/>
</dbReference>